<evidence type="ECO:0000313" key="3">
    <source>
        <dbReference type="Proteomes" id="UP000193144"/>
    </source>
</evidence>
<accession>A0A1Y1ZE09</accession>
<keyword evidence="3" id="KW-1185">Reference proteome</keyword>
<dbReference type="EMBL" id="MCFA01000101">
    <property type="protein sequence ID" value="ORY08488.1"/>
    <property type="molecule type" value="Genomic_DNA"/>
</dbReference>
<organism evidence="2 3">
    <name type="scientific">Clohesyomyces aquaticus</name>
    <dbReference type="NCBI Taxonomy" id="1231657"/>
    <lineage>
        <taxon>Eukaryota</taxon>
        <taxon>Fungi</taxon>
        <taxon>Dikarya</taxon>
        <taxon>Ascomycota</taxon>
        <taxon>Pezizomycotina</taxon>
        <taxon>Dothideomycetes</taxon>
        <taxon>Pleosporomycetidae</taxon>
        <taxon>Pleosporales</taxon>
        <taxon>Lindgomycetaceae</taxon>
        <taxon>Clohesyomyces</taxon>
    </lineage>
</organism>
<dbReference type="Proteomes" id="UP000193144">
    <property type="component" value="Unassembled WGS sequence"/>
</dbReference>
<feature type="chain" id="PRO_5012440628" evidence="1">
    <location>
        <begin position="20"/>
        <end position="491"/>
    </location>
</feature>
<evidence type="ECO:0000256" key="1">
    <source>
        <dbReference type="SAM" id="SignalP"/>
    </source>
</evidence>
<comment type="caution">
    <text evidence="2">The sequence shown here is derived from an EMBL/GenBank/DDBJ whole genome shotgun (WGS) entry which is preliminary data.</text>
</comment>
<name>A0A1Y1ZE09_9PLEO</name>
<protein>
    <submittedName>
        <fullName evidence="2">Uncharacterized protein</fullName>
    </submittedName>
</protein>
<keyword evidence="1" id="KW-0732">Signal</keyword>
<proteinExistence type="predicted"/>
<sequence>MAKLSTLLTLSLATGYVLSAPHPLHRRDDLPPEYKWPNYCSNQNYRDATQLGHADNAMVNAVRLYAGDNYKPTNNQGESVSLPVWLSRVTPVTYSWSCNGAGCEIGNWEAACPSGGASGPVGIALEQIKGLYAYLKSVQKSVTYEKDFIVDHMGVLFEGFGGSFKEVEAWDKKIGTVAAGAGALAAMVPSLAGMSAGIGFAGAVAGFLLPEEEKEQQFKWTAEQSASFSDNVDLIVKAVDTWIDLNIMKQIDDIKYYIDMPGNLFSVIEEGRFAADPAPPLLGQSNDNIRAALSVPLINKIWRDHGVAVIVFEGPAWRDAGYDLCGDYNLKFYEDLQPDRRICDGDGNLHMIMRFADVGTDGSQKSFRDIARDVPGIMDMTKFGTNRDQTIEGSVENQKKGGYDYGISAEEAVERLKTMENADQIAWGKVNVWNLPVCSTKPRPSADPREDSDLEEFMATSFLFNCGGYKDQNGKDWPYGNPWCGHPDSSC</sequence>
<reference evidence="2 3" key="1">
    <citation type="submission" date="2016-07" db="EMBL/GenBank/DDBJ databases">
        <title>Pervasive Adenine N6-methylation of Active Genes in Fungi.</title>
        <authorList>
            <consortium name="DOE Joint Genome Institute"/>
            <person name="Mondo S.J."/>
            <person name="Dannebaum R.O."/>
            <person name="Kuo R.C."/>
            <person name="Labutti K."/>
            <person name="Haridas S."/>
            <person name="Kuo A."/>
            <person name="Salamov A."/>
            <person name="Ahrendt S.R."/>
            <person name="Lipzen A."/>
            <person name="Sullivan W."/>
            <person name="Andreopoulos W.B."/>
            <person name="Clum A."/>
            <person name="Lindquist E."/>
            <person name="Daum C."/>
            <person name="Ramamoorthy G.K."/>
            <person name="Gryganskyi A."/>
            <person name="Culley D."/>
            <person name="Magnuson J.K."/>
            <person name="James T.Y."/>
            <person name="O'Malley M.A."/>
            <person name="Stajich J.E."/>
            <person name="Spatafora J.W."/>
            <person name="Visel A."/>
            <person name="Grigoriev I.V."/>
        </authorList>
    </citation>
    <scope>NUCLEOTIDE SEQUENCE [LARGE SCALE GENOMIC DNA]</scope>
    <source>
        <strain evidence="2 3">CBS 115471</strain>
    </source>
</reference>
<dbReference type="AlphaFoldDB" id="A0A1Y1ZE09"/>
<gene>
    <name evidence="2" type="ORF">BCR34DRAFT_630517</name>
</gene>
<feature type="signal peptide" evidence="1">
    <location>
        <begin position="1"/>
        <end position="19"/>
    </location>
</feature>
<evidence type="ECO:0000313" key="2">
    <source>
        <dbReference type="EMBL" id="ORY08488.1"/>
    </source>
</evidence>